<dbReference type="AlphaFoldDB" id="A0A6J7IAI0"/>
<sequence length="165" mass="17497">MSRRIIIALVAALAITAPVAIAAAAKTLTAERKVLAQSQDPVGAAGRTLNLYRVTIPAGVQLPLHHHPGTQIAYIERGTLSYTVEQGSVTVRRGDPTTGAKVVRTISGGRTGLISAGQWIIEQPTDIHRAANNTKKPIVIVLSSLTEKGQPLSINEEAKALERMP</sequence>
<dbReference type="InterPro" id="IPR013096">
    <property type="entry name" value="Cupin_2"/>
</dbReference>
<dbReference type="EMBL" id="CAFBMX010000004">
    <property type="protein sequence ID" value="CAB4927602.1"/>
    <property type="molecule type" value="Genomic_DNA"/>
</dbReference>
<dbReference type="SUPFAM" id="SSF51182">
    <property type="entry name" value="RmlC-like cupins"/>
    <property type="match status" value="1"/>
</dbReference>
<reference evidence="2" key="1">
    <citation type="submission" date="2020-05" db="EMBL/GenBank/DDBJ databases">
        <authorList>
            <person name="Chiriac C."/>
            <person name="Salcher M."/>
            <person name="Ghai R."/>
            <person name="Kavagutti S V."/>
        </authorList>
    </citation>
    <scope>NUCLEOTIDE SEQUENCE</scope>
</reference>
<dbReference type="Pfam" id="PF07883">
    <property type="entry name" value="Cupin_2"/>
    <property type="match status" value="1"/>
</dbReference>
<dbReference type="PANTHER" id="PTHR38599:SF1">
    <property type="entry name" value="CUPIN DOMAIN PROTEIN (AFU_ORTHOLOGUE AFUA_3G13620)"/>
    <property type="match status" value="1"/>
</dbReference>
<dbReference type="InterPro" id="IPR011051">
    <property type="entry name" value="RmlC_Cupin_sf"/>
</dbReference>
<dbReference type="Gene3D" id="2.60.120.10">
    <property type="entry name" value="Jelly Rolls"/>
    <property type="match status" value="1"/>
</dbReference>
<feature type="domain" description="Cupin type-2" evidence="1">
    <location>
        <begin position="53"/>
        <end position="95"/>
    </location>
</feature>
<proteinExistence type="predicted"/>
<name>A0A6J7IAI0_9ZZZZ</name>
<accession>A0A6J7IAI0</accession>
<dbReference type="InterPro" id="IPR014710">
    <property type="entry name" value="RmlC-like_jellyroll"/>
</dbReference>
<evidence type="ECO:0000313" key="2">
    <source>
        <dbReference type="EMBL" id="CAB4927602.1"/>
    </source>
</evidence>
<evidence type="ECO:0000259" key="1">
    <source>
        <dbReference type="Pfam" id="PF07883"/>
    </source>
</evidence>
<protein>
    <submittedName>
        <fullName evidence="2">Unannotated protein</fullName>
    </submittedName>
</protein>
<dbReference type="PANTHER" id="PTHR38599">
    <property type="entry name" value="CUPIN DOMAIN PROTEIN (AFU_ORTHOLOGUE AFUA_3G13620)"/>
    <property type="match status" value="1"/>
</dbReference>
<organism evidence="2">
    <name type="scientific">freshwater metagenome</name>
    <dbReference type="NCBI Taxonomy" id="449393"/>
    <lineage>
        <taxon>unclassified sequences</taxon>
        <taxon>metagenomes</taxon>
        <taxon>ecological metagenomes</taxon>
    </lineage>
</organism>
<gene>
    <name evidence="2" type="ORF">UFOPK3674_00950</name>
</gene>